<dbReference type="FunFam" id="3.40.50.150:FF:000064">
    <property type="entry name" value="2-methoxy-6-polyprenyl-1,4-benzoquinol methylase, mitochondrial"/>
    <property type="match status" value="1"/>
</dbReference>
<comment type="function">
    <text evidence="6">Methyltransferase required for the conversion of demethylmenaquinol (DMKH2) to menaquinol (MKH2).</text>
</comment>
<organism evidence="7 8">
    <name type="scientific">Micavibrio aeruginosavorus</name>
    <dbReference type="NCBI Taxonomy" id="349221"/>
    <lineage>
        <taxon>Bacteria</taxon>
        <taxon>Pseudomonadati</taxon>
        <taxon>Bdellovibrionota</taxon>
        <taxon>Bdellovibrionia</taxon>
        <taxon>Bdellovibrionales</taxon>
        <taxon>Pseudobdellovibrionaceae</taxon>
        <taxon>Micavibrio</taxon>
    </lineage>
</organism>
<keyword evidence="1 6" id="KW-0474">Menaquinone biosynthesis</keyword>
<dbReference type="AlphaFoldDB" id="A0A2W5N417"/>
<proteinExistence type="inferred from homology"/>
<evidence type="ECO:0000256" key="4">
    <source>
        <dbReference type="ARBA" id="ARBA00022688"/>
    </source>
</evidence>
<comment type="similarity">
    <text evidence="6">Belongs to the class I-like SAM-binding methyltransferase superfamily. MenG/UbiE family.</text>
</comment>
<feature type="binding site" evidence="6">
    <location>
        <position position="93"/>
    </location>
    <ligand>
        <name>S-adenosyl-L-methionine</name>
        <dbReference type="ChEBI" id="CHEBI:59789"/>
    </ligand>
</feature>
<dbReference type="CDD" id="cd02440">
    <property type="entry name" value="AdoMet_MTases"/>
    <property type="match status" value="1"/>
</dbReference>
<dbReference type="InterPro" id="IPR004033">
    <property type="entry name" value="UbiE/COQ5_MeTrFase"/>
</dbReference>
<accession>A0A2W5N417</accession>
<dbReference type="GO" id="GO:0032259">
    <property type="term" value="P:methylation"/>
    <property type="evidence" value="ECO:0007669"/>
    <property type="project" value="UniProtKB-KW"/>
</dbReference>
<dbReference type="UniPathway" id="UPA00079">
    <property type="reaction ID" value="UER00169"/>
</dbReference>
<keyword evidence="4" id="KW-0831">Ubiquinone biosynthesis</keyword>
<comment type="pathway">
    <text evidence="6">Quinol/quinone metabolism; menaquinone biosynthesis; menaquinol from 1,4-dihydroxy-2-naphthoate: step 2/2.</text>
</comment>
<dbReference type="NCBIfam" id="NF001244">
    <property type="entry name" value="PRK00216.1-5"/>
    <property type="match status" value="1"/>
</dbReference>
<dbReference type="InterPro" id="IPR029063">
    <property type="entry name" value="SAM-dependent_MTases_sf"/>
</dbReference>
<dbReference type="HAMAP" id="MF_01813">
    <property type="entry name" value="MenG_UbiE_methyltr"/>
    <property type="match status" value="1"/>
</dbReference>
<dbReference type="EMBL" id="QFQB01000046">
    <property type="protein sequence ID" value="PZQ45525.1"/>
    <property type="molecule type" value="Genomic_DNA"/>
</dbReference>
<dbReference type="PANTHER" id="PTHR43591">
    <property type="entry name" value="METHYLTRANSFERASE"/>
    <property type="match status" value="1"/>
</dbReference>
<dbReference type="PROSITE" id="PS01184">
    <property type="entry name" value="UBIE_2"/>
    <property type="match status" value="1"/>
</dbReference>
<dbReference type="Gene3D" id="3.40.50.150">
    <property type="entry name" value="Vaccinia Virus protein VP39"/>
    <property type="match status" value="1"/>
</dbReference>
<dbReference type="GO" id="GO:0009234">
    <property type="term" value="P:menaquinone biosynthetic process"/>
    <property type="evidence" value="ECO:0007669"/>
    <property type="project" value="UniProtKB-UniRule"/>
</dbReference>
<dbReference type="GO" id="GO:0043770">
    <property type="term" value="F:demethylmenaquinone methyltransferase activity"/>
    <property type="evidence" value="ECO:0007669"/>
    <property type="project" value="UniProtKB-UniRule"/>
</dbReference>
<dbReference type="SUPFAM" id="SSF53335">
    <property type="entry name" value="S-adenosyl-L-methionine-dependent methyltransferases"/>
    <property type="match status" value="1"/>
</dbReference>
<dbReference type="InterPro" id="IPR023576">
    <property type="entry name" value="UbiE/COQ5_MeTrFase_CS"/>
</dbReference>
<gene>
    <name evidence="6" type="primary">menG</name>
    <name evidence="7" type="ORF">DI551_07080</name>
</gene>
<dbReference type="PANTHER" id="PTHR43591:SF24">
    <property type="entry name" value="2-METHOXY-6-POLYPRENYL-1,4-BENZOQUINOL METHYLASE, MITOCHONDRIAL"/>
    <property type="match status" value="1"/>
</dbReference>
<sequence length="249" mass="28144">MQNPEKNWFGTEAVTPEQKTRKVIGVFDSVASKYDIMNDFMSGGLHRLWKDHLVRKIRPKAGLAYLDVAGGTGDIAFRIRKKIGAGSKIMLCDLNTEMLAVGRDRAIDKGMPNDFEWITGNAEALPIPDASVDVYTIAFGLRNVTHIDTALTEAVRVLKPGGRFYCLEFSKVNEPFLAKIYDEYSYRLIPKIGEIVTKDRESYQYLVESIRKFPEQKALLKRMQTAGFSQCRFENLTMGVVAIHEGIRI</sequence>
<evidence type="ECO:0000313" key="8">
    <source>
        <dbReference type="Proteomes" id="UP000249417"/>
    </source>
</evidence>
<name>A0A2W5N417_9BACT</name>
<reference evidence="7 8" key="1">
    <citation type="submission" date="2017-08" db="EMBL/GenBank/DDBJ databases">
        <title>Infants hospitalized years apart are colonized by the same room-sourced microbial strains.</title>
        <authorList>
            <person name="Brooks B."/>
            <person name="Olm M.R."/>
            <person name="Firek B.A."/>
            <person name="Baker R."/>
            <person name="Thomas B.C."/>
            <person name="Morowitz M.J."/>
            <person name="Banfield J.F."/>
        </authorList>
    </citation>
    <scope>NUCLEOTIDE SEQUENCE [LARGE SCALE GENOMIC DNA]</scope>
    <source>
        <strain evidence="7">S2_005_002_R2_29</strain>
    </source>
</reference>
<comment type="caution">
    <text evidence="7">The sequence shown here is derived from an EMBL/GenBank/DDBJ whole genome shotgun (WGS) entry which is preliminary data.</text>
</comment>
<keyword evidence="3 6" id="KW-0808">Transferase</keyword>
<comment type="caution">
    <text evidence="6">Lacks conserved residue(s) required for the propagation of feature annotation.</text>
</comment>
<evidence type="ECO:0000256" key="1">
    <source>
        <dbReference type="ARBA" id="ARBA00022428"/>
    </source>
</evidence>
<comment type="catalytic activity">
    <reaction evidence="6">
        <text>a 2-demethylmenaquinol + S-adenosyl-L-methionine = a menaquinol + S-adenosyl-L-homocysteine + H(+)</text>
        <dbReference type="Rhea" id="RHEA:42640"/>
        <dbReference type="Rhea" id="RHEA-COMP:9539"/>
        <dbReference type="Rhea" id="RHEA-COMP:9563"/>
        <dbReference type="ChEBI" id="CHEBI:15378"/>
        <dbReference type="ChEBI" id="CHEBI:18151"/>
        <dbReference type="ChEBI" id="CHEBI:55437"/>
        <dbReference type="ChEBI" id="CHEBI:57856"/>
        <dbReference type="ChEBI" id="CHEBI:59789"/>
        <dbReference type="EC" id="2.1.1.163"/>
    </reaction>
</comment>
<feature type="binding site" evidence="6">
    <location>
        <begin position="121"/>
        <end position="122"/>
    </location>
    <ligand>
        <name>S-adenosyl-L-methionine</name>
        <dbReference type="ChEBI" id="CHEBI:59789"/>
    </ligand>
</feature>
<protein>
    <recommendedName>
        <fullName evidence="6">Demethylmenaquinone methyltransferase</fullName>
        <ecNumber evidence="6">2.1.1.163</ecNumber>
    </recommendedName>
</protein>
<keyword evidence="5 6" id="KW-0949">S-adenosyl-L-methionine</keyword>
<dbReference type="Pfam" id="PF01209">
    <property type="entry name" value="Ubie_methyltran"/>
    <property type="match status" value="1"/>
</dbReference>
<evidence type="ECO:0000256" key="3">
    <source>
        <dbReference type="ARBA" id="ARBA00022679"/>
    </source>
</evidence>
<keyword evidence="2 6" id="KW-0489">Methyltransferase</keyword>
<dbReference type="EC" id="2.1.1.163" evidence="6"/>
<dbReference type="Proteomes" id="UP000249417">
    <property type="component" value="Unassembled WGS sequence"/>
</dbReference>
<dbReference type="PROSITE" id="PS01183">
    <property type="entry name" value="UBIE_1"/>
    <property type="match status" value="1"/>
</dbReference>
<evidence type="ECO:0000256" key="2">
    <source>
        <dbReference type="ARBA" id="ARBA00022603"/>
    </source>
</evidence>
<dbReference type="GO" id="GO:0008425">
    <property type="term" value="F:2-methoxy-6-polyprenyl-1,4-benzoquinol methyltransferase activity"/>
    <property type="evidence" value="ECO:0007669"/>
    <property type="project" value="TreeGrafter"/>
</dbReference>
<evidence type="ECO:0000256" key="5">
    <source>
        <dbReference type="ARBA" id="ARBA00022691"/>
    </source>
</evidence>
<dbReference type="NCBIfam" id="TIGR01934">
    <property type="entry name" value="MenG_MenH_UbiE"/>
    <property type="match status" value="1"/>
</dbReference>
<evidence type="ECO:0000256" key="6">
    <source>
        <dbReference type="HAMAP-Rule" id="MF_01813"/>
    </source>
</evidence>
<dbReference type="PROSITE" id="PS51608">
    <property type="entry name" value="SAM_MT_UBIE"/>
    <property type="match status" value="1"/>
</dbReference>
<dbReference type="UniPathway" id="UPA00232"/>
<feature type="binding site" evidence="6">
    <location>
        <position position="72"/>
    </location>
    <ligand>
        <name>S-adenosyl-L-methionine</name>
        <dbReference type="ChEBI" id="CHEBI:59789"/>
    </ligand>
</feature>
<evidence type="ECO:0000313" key="7">
    <source>
        <dbReference type="EMBL" id="PZQ45525.1"/>
    </source>
</evidence>